<dbReference type="InterPro" id="IPR051158">
    <property type="entry name" value="Metallophosphoesterase_sf"/>
</dbReference>
<organism evidence="2 3">
    <name type="scientific">Haloferax marisrubri</name>
    <dbReference type="NCBI Taxonomy" id="1544719"/>
    <lineage>
        <taxon>Archaea</taxon>
        <taxon>Methanobacteriati</taxon>
        <taxon>Methanobacteriota</taxon>
        <taxon>Stenosarchaea group</taxon>
        <taxon>Halobacteria</taxon>
        <taxon>Halobacteriales</taxon>
        <taxon>Haloferacaceae</taxon>
        <taxon>Haloferax</taxon>
    </lineage>
</organism>
<evidence type="ECO:0000313" key="3">
    <source>
        <dbReference type="Proteomes" id="UP000053621"/>
    </source>
</evidence>
<dbReference type="EMBL" id="LOPW02000016">
    <property type="protein sequence ID" value="POG55091.1"/>
    <property type="molecule type" value="Genomic_DNA"/>
</dbReference>
<dbReference type="GO" id="GO:0016787">
    <property type="term" value="F:hydrolase activity"/>
    <property type="evidence" value="ECO:0007669"/>
    <property type="project" value="InterPro"/>
</dbReference>
<comment type="caution">
    <text evidence="2">The sequence shown here is derived from an EMBL/GenBank/DDBJ whole genome shotgun (WGS) entry which is preliminary data.</text>
</comment>
<sequence>MSEHTYFLFGDIHIKPTGKSVDYEKLSFPSDVDAILVNGDLTHRSDEASLEAGREFLAHLSTHDISVVTVPGNHDPAPHIDRLLPPPVESAHRNVVQFDDSRDGHSENGGPPAIVGWGCEQFDFSPEFEYDTFPATDPRRHDEPRHRAMERVGETLLCALRPFVHGDCTARDVLSTLEIQRQHRGTAQSQLEHLRGEYEQISTLLSASEAPTILLTHVPAFATAVDTHHSIGSREEDRDGLACGSLALRLAIEDHTPFAHLCGHSHKEGYHYVEGEVGGTHVYNPGFRGIARIDIDTEKRSFAFDLF</sequence>
<reference evidence="2" key="1">
    <citation type="submission" date="2017-08" db="EMBL/GenBank/DDBJ databases">
        <title>Haloferax marisrubri sp. nov., isolated from the Discovery deep brine-seawater interface in the Red Sea.</title>
        <authorList>
            <person name="Zhang G."/>
            <person name="Stingl U."/>
        </authorList>
    </citation>
    <scope>NUCLEOTIDE SEQUENCE [LARGE SCALE GENOMIC DNA]</scope>
    <source>
        <strain evidence="2">SB3</strain>
    </source>
</reference>
<dbReference type="Pfam" id="PF00149">
    <property type="entry name" value="Metallophos"/>
    <property type="match status" value="1"/>
</dbReference>
<accession>A0A2P4NPN3</accession>
<evidence type="ECO:0000259" key="1">
    <source>
        <dbReference type="Pfam" id="PF00149"/>
    </source>
</evidence>
<protein>
    <recommendedName>
        <fullName evidence="1">Calcineurin-like phosphoesterase domain-containing protein</fullName>
    </recommendedName>
</protein>
<dbReference type="PANTHER" id="PTHR31302">
    <property type="entry name" value="TRANSMEMBRANE PROTEIN WITH METALLOPHOSPHOESTERASE DOMAIN-RELATED"/>
    <property type="match status" value="1"/>
</dbReference>
<evidence type="ECO:0000313" key="2">
    <source>
        <dbReference type="EMBL" id="POG55091.1"/>
    </source>
</evidence>
<dbReference type="AlphaFoldDB" id="A0A2P4NPN3"/>
<name>A0A2P4NPN3_9EURY</name>
<dbReference type="OrthoDB" id="50367at2157"/>
<dbReference type="InterPro" id="IPR029052">
    <property type="entry name" value="Metallo-depent_PP-like"/>
</dbReference>
<feature type="domain" description="Calcineurin-like phosphoesterase" evidence="1">
    <location>
        <begin position="8"/>
        <end position="267"/>
    </location>
</feature>
<gene>
    <name evidence="2" type="ORF">AUR65_011730</name>
</gene>
<dbReference type="InterPro" id="IPR004843">
    <property type="entry name" value="Calcineurin-like_PHP"/>
</dbReference>
<dbReference type="Gene3D" id="3.60.21.10">
    <property type="match status" value="1"/>
</dbReference>
<proteinExistence type="predicted"/>
<keyword evidence="3" id="KW-1185">Reference proteome</keyword>
<dbReference type="RefSeq" id="WP_084816442.1">
    <property type="nucleotide sequence ID" value="NZ_LOPW02000016.1"/>
</dbReference>
<dbReference type="Proteomes" id="UP000053621">
    <property type="component" value="Unassembled WGS sequence"/>
</dbReference>
<dbReference type="SUPFAM" id="SSF56300">
    <property type="entry name" value="Metallo-dependent phosphatases"/>
    <property type="match status" value="1"/>
</dbReference>